<organism evidence="2 3">
    <name type="scientific">Schleiferilactobacillus shenzhenensis LY-73</name>
    <dbReference type="NCBI Taxonomy" id="1231336"/>
    <lineage>
        <taxon>Bacteria</taxon>
        <taxon>Bacillati</taxon>
        <taxon>Bacillota</taxon>
        <taxon>Bacilli</taxon>
        <taxon>Lactobacillales</taxon>
        <taxon>Lactobacillaceae</taxon>
        <taxon>Schleiferilactobacillus</taxon>
    </lineage>
</organism>
<proteinExistence type="predicted"/>
<evidence type="ECO:0000313" key="2">
    <source>
        <dbReference type="EMBL" id="ERL65541.1"/>
    </source>
</evidence>
<reference evidence="3" key="1">
    <citation type="journal article" date="2013" name="Genome Announc.">
        <title>Whole-Genome Sequencing of Lactobacillus shenzhenensis Strain LY-73T.</title>
        <authorList>
            <person name="Lin Z."/>
            <person name="Liu Z."/>
            <person name="Yang R."/>
            <person name="Zou Y."/>
            <person name="Wan D."/>
            <person name="Chen J."/>
            <person name="Guo M."/>
            <person name="Zhao J."/>
            <person name="Fang C."/>
            <person name="Yang R."/>
            <person name="Liu F."/>
        </authorList>
    </citation>
    <scope>NUCLEOTIDE SEQUENCE [LARGE SCALE GENOMIC DNA]</scope>
    <source>
        <strain evidence="3">LY-73</strain>
    </source>
</reference>
<accession>U4TL03</accession>
<dbReference type="InterPro" id="IPR000182">
    <property type="entry name" value="GNAT_dom"/>
</dbReference>
<keyword evidence="3" id="KW-1185">Reference proteome</keyword>
<dbReference type="Proteomes" id="UP000030647">
    <property type="component" value="Unassembled WGS sequence"/>
</dbReference>
<feature type="domain" description="N-acetyltransferase" evidence="1">
    <location>
        <begin position="3"/>
        <end position="169"/>
    </location>
</feature>
<dbReference type="PROSITE" id="PS51186">
    <property type="entry name" value="GNAT"/>
    <property type="match status" value="1"/>
</dbReference>
<dbReference type="InterPro" id="IPR016181">
    <property type="entry name" value="Acyl_CoA_acyltransferase"/>
</dbReference>
<dbReference type="EMBL" id="KI271586">
    <property type="protein sequence ID" value="ERL65541.1"/>
    <property type="molecule type" value="Genomic_DNA"/>
</dbReference>
<name>U4TL03_9LACO</name>
<dbReference type="SUPFAM" id="SSF55729">
    <property type="entry name" value="Acyl-CoA N-acyltransferases (Nat)"/>
    <property type="match status" value="1"/>
</dbReference>
<dbReference type="AlphaFoldDB" id="U4TL03"/>
<dbReference type="Gene3D" id="3.40.630.30">
    <property type="match status" value="1"/>
</dbReference>
<dbReference type="GO" id="GO:0016747">
    <property type="term" value="F:acyltransferase activity, transferring groups other than amino-acyl groups"/>
    <property type="evidence" value="ECO:0007669"/>
    <property type="project" value="InterPro"/>
</dbReference>
<sequence>MTITVRSYQPSDEKQWVYTKALAYLFSPFFDDQETTKTAYAADVYAATVELVAIDDVSGQLVGLLDMGIFTPALSQENIYYPADKLAYWENFAVHPDWQHQGIGTQLFMAAKQSLSAQGVQALMIFTRDDAGTNALYRSFGARLLVQNYLVIGTPKPAAPAFSFAVDHKRQRLALTDQQTGAPVTHYLREGVYIVTAEDALADFDAERVITEYSYVLELTPHG</sequence>
<dbReference type="eggNOG" id="COG0456">
    <property type="taxonomic scope" value="Bacteria"/>
</dbReference>
<evidence type="ECO:0000259" key="1">
    <source>
        <dbReference type="PROSITE" id="PS51186"/>
    </source>
</evidence>
<dbReference type="HOGENOM" id="CLU_1288280_0_0_9"/>
<dbReference type="RefSeq" id="WP_022529215.1">
    <property type="nucleotide sequence ID" value="NZ_KI271586.1"/>
</dbReference>
<dbReference type="Pfam" id="PF00583">
    <property type="entry name" value="Acetyltransf_1"/>
    <property type="match status" value="1"/>
</dbReference>
<evidence type="ECO:0000313" key="3">
    <source>
        <dbReference type="Proteomes" id="UP000030647"/>
    </source>
</evidence>
<gene>
    <name evidence="2" type="ORF">L248_2614</name>
</gene>
<protein>
    <recommendedName>
        <fullName evidence="1">N-acetyltransferase domain-containing protein</fullName>
    </recommendedName>
</protein>
<dbReference type="CDD" id="cd04301">
    <property type="entry name" value="NAT_SF"/>
    <property type="match status" value="1"/>
</dbReference>
<dbReference type="STRING" id="1231336.L248_2614"/>